<dbReference type="Gene3D" id="3.40.50.720">
    <property type="entry name" value="NAD(P)-binding Rossmann-like Domain"/>
    <property type="match status" value="1"/>
</dbReference>
<keyword evidence="4" id="KW-1185">Reference proteome</keyword>
<dbReference type="SUPFAM" id="SSF51735">
    <property type="entry name" value="NAD(P)-binding Rossmann-fold domains"/>
    <property type="match status" value="1"/>
</dbReference>
<dbReference type="FunCoup" id="R7TVX9">
    <property type="interactions" value="347"/>
</dbReference>
<dbReference type="InterPro" id="IPR036291">
    <property type="entry name" value="NAD(P)-bd_dom_sf"/>
</dbReference>
<organism evidence="2">
    <name type="scientific">Capitella teleta</name>
    <name type="common">Polychaete worm</name>
    <dbReference type="NCBI Taxonomy" id="283909"/>
    <lineage>
        <taxon>Eukaryota</taxon>
        <taxon>Metazoa</taxon>
        <taxon>Spiralia</taxon>
        <taxon>Lophotrochozoa</taxon>
        <taxon>Annelida</taxon>
        <taxon>Polychaeta</taxon>
        <taxon>Sedentaria</taxon>
        <taxon>Scolecida</taxon>
        <taxon>Capitellidae</taxon>
        <taxon>Capitella</taxon>
    </lineage>
</organism>
<sequence>MTDLVSLKKYRKCLILRSVTWDYRHINDVMHVAVIGATGATGRQVVQQSLTRKWSVTAIVRNQDSFKDIVDENLKVIVGDVYDTTSLRGAFQGCDAVLSCLGPRGLSNLLPWANVDIYSEPLRCTVQAMNNTHGLNRLVLLTGACTKASPQNPFLFEWVLKPIIRAPVADMGRGWRLHNSSPDDSIILGGRFSGSSCSLLVCVAASNSMIRQSCVDCSLATGGYKQLPLE</sequence>
<dbReference type="Pfam" id="PF13460">
    <property type="entry name" value="NAD_binding_10"/>
    <property type="match status" value="1"/>
</dbReference>
<feature type="domain" description="NAD(P)-binding" evidence="1">
    <location>
        <begin position="36"/>
        <end position="158"/>
    </location>
</feature>
<dbReference type="HOGENOM" id="CLU_1205758_0_0_1"/>
<dbReference type="STRING" id="283909.R7TVX9"/>
<evidence type="ECO:0000313" key="4">
    <source>
        <dbReference type="Proteomes" id="UP000014760"/>
    </source>
</evidence>
<dbReference type="EMBL" id="KB308457">
    <property type="protein sequence ID" value="ELT97849.1"/>
    <property type="molecule type" value="Genomic_DNA"/>
</dbReference>
<dbReference type="EMBL" id="AMQN01027352">
    <property type="status" value="NOT_ANNOTATED_CDS"/>
    <property type="molecule type" value="Genomic_DNA"/>
</dbReference>
<dbReference type="Proteomes" id="UP000014760">
    <property type="component" value="Unassembled WGS sequence"/>
</dbReference>
<dbReference type="InterPro" id="IPR016040">
    <property type="entry name" value="NAD(P)-bd_dom"/>
</dbReference>
<evidence type="ECO:0000259" key="1">
    <source>
        <dbReference type="Pfam" id="PF13460"/>
    </source>
</evidence>
<proteinExistence type="predicted"/>
<dbReference type="OrthoDB" id="419598at2759"/>
<dbReference type="EnsemblMetazoa" id="CapteT197437">
    <property type="protein sequence ID" value="CapteP197437"/>
    <property type="gene ID" value="CapteG197437"/>
</dbReference>
<reference evidence="3" key="3">
    <citation type="submission" date="2015-06" db="UniProtKB">
        <authorList>
            <consortium name="EnsemblMetazoa"/>
        </authorList>
    </citation>
    <scope>IDENTIFICATION</scope>
</reference>
<dbReference type="GO" id="GO:0003824">
    <property type="term" value="F:catalytic activity"/>
    <property type="evidence" value="ECO:0007669"/>
    <property type="project" value="UniProtKB-ARBA"/>
</dbReference>
<dbReference type="PANTHER" id="PTHR15020">
    <property type="entry name" value="FLAVIN REDUCTASE-RELATED"/>
    <property type="match status" value="1"/>
</dbReference>
<evidence type="ECO:0000313" key="3">
    <source>
        <dbReference type="EnsemblMetazoa" id="CapteP197437"/>
    </source>
</evidence>
<protein>
    <recommendedName>
        <fullName evidence="1">NAD(P)-binding domain-containing protein</fullName>
    </recommendedName>
</protein>
<reference evidence="4" key="1">
    <citation type="submission" date="2012-12" db="EMBL/GenBank/DDBJ databases">
        <authorList>
            <person name="Hellsten U."/>
            <person name="Grimwood J."/>
            <person name="Chapman J.A."/>
            <person name="Shapiro H."/>
            <person name="Aerts A."/>
            <person name="Otillar R.P."/>
            <person name="Terry A.Y."/>
            <person name="Boore J.L."/>
            <person name="Simakov O."/>
            <person name="Marletaz F."/>
            <person name="Cho S.-J."/>
            <person name="Edsinger-Gonzales E."/>
            <person name="Havlak P."/>
            <person name="Kuo D.-H."/>
            <person name="Larsson T."/>
            <person name="Lv J."/>
            <person name="Arendt D."/>
            <person name="Savage R."/>
            <person name="Osoegawa K."/>
            <person name="de Jong P."/>
            <person name="Lindberg D.R."/>
            <person name="Seaver E.C."/>
            <person name="Weisblat D.A."/>
            <person name="Putnam N.H."/>
            <person name="Grigoriev I.V."/>
            <person name="Rokhsar D.S."/>
        </authorList>
    </citation>
    <scope>NUCLEOTIDE SEQUENCE</scope>
    <source>
        <strain evidence="4">I ESC-2004</strain>
    </source>
</reference>
<dbReference type="EMBL" id="AMQN01027353">
    <property type="status" value="NOT_ANNOTATED_CDS"/>
    <property type="molecule type" value="Genomic_DNA"/>
</dbReference>
<name>R7TVX9_CAPTE</name>
<gene>
    <name evidence="2" type="ORF">CAPTEDRAFT_197437</name>
</gene>
<reference evidence="2 4" key="2">
    <citation type="journal article" date="2013" name="Nature">
        <title>Insights into bilaterian evolution from three spiralian genomes.</title>
        <authorList>
            <person name="Simakov O."/>
            <person name="Marletaz F."/>
            <person name="Cho S.J."/>
            <person name="Edsinger-Gonzales E."/>
            <person name="Havlak P."/>
            <person name="Hellsten U."/>
            <person name="Kuo D.H."/>
            <person name="Larsson T."/>
            <person name="Lv J."/>
            <person name="Arendt D."/>
            <person name="Savage R."/>
            <person name="Osoegawa K."/>
            <person name="de Jong P."/>
            <person name="Grimwood J."/>
            <person name="Chapman J.A."/>
            <person name="Shapiro H."/>
            <person name="Aerts A."/>
            <person name="Otillar R.P."/>
            <person name="Terry A.Y."/>
            <person name="Boore J.L."/>
            <person name="Grigoriev I.V."/>
            <person name="Lindberg D.R."/>
            <person name="Seaver E.C."/>
            <person name="Weisblat D.A."/>
            <person name="Putnam N.H."/>
            <person name="Rokhsar D.S."/>
        </authorList>
    </citation>
    <scope>NUCLEOTIDE SEQUENCE</scope>
    <source>
        <strain evidence="2 4">I ESC-2004</strain>
    </source>
</reference>
<dbReference type="PANTHER" id="PTHR15020:SF50">
    <property type="entry name" value="UPF0659 PROTEIN YMR090W"/>
    <property type="match status" value="1"/>
</dbReference>
<accession>R7TVX9</accession>
<dbReference type="AlphaFoldDB" id="R7TVX9"/>
<evidence type="ECO:0000313" key="2">
    <source>
        <dbReference type="EMBL" id="ELT97849.1"/>
    </source>
</evidence>